<keyword evidence="3" id="KW-1185">Reference proteome</keyword>
<dbReference type="EMBL" id="SJPR01000002">
    <property type="protein sequence ID" value="TWT97948.1"/>
    <property type="molecule type" value="Genomic_DNA"/>
</dbReference>
<proteinExistence type="predicted"/>
<dbReference type="Proteomes" id="UP000317421">
    <property type="component" value="Unassembled WGS sequence"/>
</dbReference>
<comment type="caution">
    <text evidence="2">The sequence shown here is derived from an EMBL/GenBank/DDBJ whole genome shotgun (WGS) entry which is preliminary data.</text>
</comment>
<gene>
    <name evidence="2" type="ORF">Pla108_21030</name>
</gene>
<keyword evidence="1" id="KW-0472">Membrane</keyword>
<organism evidence="2 3">
    <name type="scientific">Botrimarina colliarenosi</name>
    <dbReference type="NCBI Taxonomy" id="2528001"/>
    <lineage>
        <taxon>Bacteria</taxon>
        <taxon>Pseudomonadati</taxon>
        <taxon>Planctomycetota</taxon>
        <taxon>Planctomycetia</taxon>
        <taxon>Pirellulales</taxon>
        <taxon>Lacipirellulaceae</taxon>
        <taxon>Botrimarina</taxon>
    </lineage>
</organism>
<protein>
    <submittedName>
        <fullName evidence="2">Uncharacterized protein</fullName>
    </submittedName>
</protein>
<accession>A0A5C6AF54</accession>
<evidence type="ECO:0000313" key="3">
    <source>
        <dbReference type="Proteomes" id="UP000317421"/>
    </source>
</evidence>
<keyword evidence="1" id="KW-0812">Transmembrane</keyword>
<name>A0A5C6AF54_9BACT</name>
<dbReference type="RefSeq" id="WP_146444837.1">
    <property type="nucleotide sequence ID" value="NZ_SJPR01000002.1"/>
</dbReference>
<dbReference type="AlphaFoldDB" id="A0A5C6AF54"/>
<evidence type="ECO:0000256" key="1">
    <source>
        <dbReference type="SAM" id="Phobius"/>
    </source>
</evidence>
<evidence type="ECO:0000313" key="2">
    <source>
        <dbReference type="EMBL" id="TWT97948.1"/>
    </source>
</evidence>
<keyword evidence="1" id="KW-1133">Transmembrane helix</keyword>
<reference evidence="2 3" key="1">
    <citation type="submission" date="2019-02" db="EMBL/GenBank/DDBJ databases">
        <title>Deep-cultivation of Planctomycetes and their phenomic and genomic characterization uncovers novel biology.</title>
        <authorList>
            <person name="Wiegand S."/>
            <person name="Jogler M."/>
            <person name="Boedeker C."/>
            <person name="Pinto D."/>
            <person name="Vollmers J."/>
            <person name="Rivas-Marin E."/>
            <person name="Kohn T."/>
            <person name="Peeters S.H."/>
            <person name="Heuer A."/>
            <person name="Rast P."/>
            <person name="Oberbeckmann S."/>
            <person name="Bunk B."/>
            <person name="Jeske O."/>
            <person name="Meyerdierks A."/>
            <person name="Storesund J.E."/>
            <person name="Kallscheuer N."/>
            <person name="Luecker S."/>
            <person name="Lage O.M."/>
            <person name="Pohl T."/>
            <person name="Merkel B.J."/>
            <person name="Hornburger P."/>
            <person name="Mueller R.-W."/>
            <person name="Bruemmer F."/>
            <person name="Labrenz M."/>
            <person name="Spormann A.M."/>
            <person name="Op Den Camp H."/>
            <person name="Overmann J."/>
            <person name="Amann R."/>
            <person name="Jetten M.S.M."/>
            <person name="Mascher T."/>
            <person name="Medema M.H."/>
            <person name="Devos D.P."/>
            <person name="Kaster A.-K."/>
            <person name="Ovreas L."/>
            <person name="Rohde M."/>
            <person name="Galperin M.Y."/>
            <person name="Jogler C."/>
        </authorList>
    </citation>
    <scope>NUCLEOTIDE SEQUENCE [LARGE SCALE GENOMIC DNA]</scope>
    <source>
        <strain evidence="2 3">Pla108</strain>
    </source>
</reference>
<feature type="transmembrane region" description="Helical" evidence="1">
    <location>
        <begin position="37"/>
        <end position="56"/>
    </location>
</feature>
<dbReference type="OrthoDB" id="289744at2"/>
<sequence length="60" mass="6173">MAKAMSIFGMVVAAILLLAFGVDPLLGIPFGGANKVMDIAFAICAAILGYMSYDAFRSAG</sequence>